<proteinExistence type="predicted"/>
<keyword evidence="1" id="KW-0863">Zinc-finger</keyword>
<evidence type="ECO:0000259" key="2">
    <source>
        <dbReference type="PROSITE" id="PS50157"/>
    </source>
</evidence>
<dbReference type="SMART" id="SM00355">
    <property type="entry name" value="ZnF_C2H2"/>
    <property type="match status" value="2"/>
</dbReference>
<dbReference type="PANTHER" id="PTHR47487">
    <property type="entry name" value="OS06G0651300 PROTEIN-RELATED"/>
    <property type="match status" value="1"/>
</dbReference>
<dbReference type="SMART" id="SM00451">
    <property type="entry name" value="ZnF_U1"/>
    <property type="match status" value="2"/>
</dbReference>
<dbReference type="OrthoDB" id="434647at2759"/>
<accession>A0A4Y7I814</accession>
<dbReference type="Pfam" id="PF12874">
    <property type="entry name" value="zf-met"/>
    <property type="match status" value="2"/>
</dbReference>
<dbReference type="PROSITE" id="PS00028">
    <property type="entry name" value="ZINC_FINGER_C2H2_1"/>
    <property type="match status" value="1"/>
</dbReference>
<dbReference type="EMBL" id="CM010715">
    <property type="protein sequence ID" value="RZC44176.1"/>
    <property type="molecule type" value="Genomic_DNA"/>
</dbReference>
<keyword evidence="4" id="KW-1185">Reference proteome</keyword>
<dbReference type="SUPFAM" id="SSF57667">
    <property type="entry name" value="beta-beta-alpha zinc fingers"/>
    <property type="match status" value="2"/>
</dbReference>
<dbReference type="STRING" id="3469.A0A4Y7I814"/>
<dbReference type="Proteomes" id="UP000316621">
    <property type="component" value="Chromosome 1"/>
</dbReference>
<dbReference type="AlphaFoldDB" id="A0A4Y7I814"/>
<name>A0A4Y7I814_PAPSO</name>
<dbReference type="InterPro" id="IPR013087">
    <property type="entry name" value="Znf_C2H2_type"/>
</dbReference>
<dbReference type="InterPro" id="IPR036236">
    <property type="entry name" value="Znf_C2H2_sf"/>
</dbReference>
<dbReference type="Gene3D" id="3.30.160.60">
    <property type="entry name" value="Classic Zinc Finger"/>
    <property type="match status" value="2"/>
</dbReference>
<dbReference type="Gramene" id="RZC44176">
    <property type="protein sequence ID" value="RZC44176"/>
    <property type="gene ID" value="C5167_037123"/>
</dbReference>
<dbReference type="PANTHER" id="PTHR47487:SF8">
    <property type="entry name" value="OS08G0270900 PROTEIN"/>
    <property type="match status" value="1"/>
</dbReference>
<keyword evidence="1" id="KW-0479">Metal-binding</keyword>
<reference evidence="3 4" key="1">
    <citation type="journal article" date="2018" name="Science">
        <title>The opium poppy genome and morphinan production.</title>
        <authorList>
            <person name="Guo L."/>
            <person name="Winzer T."/>
            <person name="Yang X."/>
            <person name="Li Y."/>
            <person name="Ning Z."/>
            <person name="He Z."/>
            <person name="Teodor R."/>
            <person name="Lu Y."/>
            <person name="Bowser T.A."/>
            <person name="Graham I.A."/>
            <person name="Ye K."/>
        </authorList>
    </citation>
    <scope>NUCLEOTIDE SEQUENCE [LARGE SCALE GENOMIC DNA]</scope>
    <source>
        <strain evidence="4">cv. HN1</strain>
        <tissue evidence="3">Leaves</tissue>
    </source>
</reference>
<gene>
    <name evidence="3" type="ORF">C5167_037123</name>
</gene>
<evidence type="ECO:0000256" key="1">
    <source>
        <dbReference type="PROSITE-ProRule" id="PRU00042"/>
    </source>
</evidence>
<sequence length="225" mass="24939">MGSSFPSHDNIISLGGYAMDGASFPPRDHNNIIPLGGGYAMNGARISEPIPTSNPFEMIQREQEKERIREEIIAAEMMRLQTLEAEVKKELAIERELKLQREIAKPTSSLARINGKLVAVGGSGFHQKELTCDLCQVSVKSELDLHAHITGKKHKENEASSVVEANPLIANIPSNPKKAPYKEFTCHICDVSMTSEQSLIDHVNGKKHKAKRQHRLATRTLAIQK</sequence>
<evidence type="ECO:0000313" key="3">
    <source>
        <dbReference type="EMBL" id="RZC44176.1"/>
    </source>
</evidence>
<feature type="domain" description="C2H2-type" evidence="2">
    <location>
        <begin position="184"/>
        <end position="213"/>
    </location>
</feature>
<dbReference type="InterPro" id="IPR003604">
    <property type="entry name" value="Matrin/U1-like-C_Znf_C2H2"/>
</dbReference>
<evidence type="ECO:0000313" key="4">
    <source>
        <dbReference type="Proteomes" id="UP000316621"/>
    </source>
</evidence>
<protein>
    <recommendedName>
        <fullName evidence="2">C2H2-type domain-containing protein</fullName>
    </recommendedName>
</protein>
<dbReference type="PROSITE" id="PS50157">
    <property type="entry name" value="ZINC_FINGER_C2H2_2"/>
    <property type="match status" value="1"/>
</dbReference>
<keyword evidence="1" id="KW-0862">Zinc</keyword>
<organism evidence="3 4">
    <name type="scientific">Papaver somniferum</name>
    <name type="common">Opium poppy</name>
    <dbReference type="NCBI Taxonomy" id="3469"/>
    <lineage>
        <taxon>Eukaryota</taxon>
        <taxon>Viridiplantae</taxon>
        <taxon>Streptophyta</taxon>
        <taxon>Embryophyta</taxon>
        <taxon>Tracheophyta</taxon>
        <taxon>Spermatophyta</taxon>
        <taxon>Magnoliopsida</taxon>
        <taxon>Ranunculales</taxon>
        <taxon>Papaveraceae</taxon>
        <taxon>Papaveroideae</taxon>
        <taxon>Papaver</taxon>
    </lineage>
</organism>
<dbReference type="GO" id="GO:0008270">
    <property type="term" value="F:zinc ion binding"/>
    <property type="evidence" value="ECO:0007669"/>
    <property type="project" value="UniProtKB-KW"/>
</dbReference>
<dbReference type="GO" id="GO:0003676">
    <property type="term" value="F:nucleic acid binding"/>
    <property type="evidence" value="ECO:0007669"/>
    <property type="project" value="InterPro"/>
</dbReference>